<reference evidence="2 3" key="1">
    <citation type="submission" date="2019-06" db="EMBL/GenBank/DDBJ databases">
        <title>YIM 131921 draft genome.</title>
        <authorList>
            <person name="Jiang L."/>
        </authorList>
    </citation>
    <scope>NUCLEOTIDE SEQUENCE [LARGE SCALE GENOMIC DNA]</scope>
    <source>
        <strain evidence="2 3">YIM 131921</strain>
    </source>
</reference>
<organism evidence="2 3">
    <name type="scientific">Rubellimicrobium rubrum</name>
    <dbReference type="NCBI Taxonomy" id="2585369"/>
    <lineage>
        <taxon>Bacteria</taxon>
        <taxon>Pseudomonadati</taxon>
        <taxon>Pseudomonadota</taxon>
        <taxon>Alphaproteobacteria</taxon>
        <taxon>Rhodobacterales</taxon>
        <taxon>Roseobacteraceae</taxon>
        <taxon>Rubellimicrobium</taxon>
    </lineage>
</organism>
<evidence type="ECO:0000259" key="1">
    <source>
        <dbReference type="Pfam" id="PF07486"/>
    </source>
</evidence>
<evidence type="ECO:0000313" key="3">
    <source>
        <dbReference type="Proteomes" id="UP000305887"/>
    </source>
</evidence>
<dbReference type="InterPro" id="IPR042047">
    <property type="entry name" value="SleB_dom1"/>
</dbReference>
<feature type="domain" description="Cell wall hydrolase SleB" evidence="1">
    <location>
        <begin position="160"/>
        <end position="263"/>
    </location>
</feature>
<evidence type="ECO:0000313" key="2">
    <source>
        <dbReference type="EMBL" id="TNC48465.1"/>
    </source>
</evidence>
<dbReference type="InterPro" id="IPR011105">
    <property type="entry name" value="Cell_wall_hydrolase_SleB"/>
</dbReference>
<dbReference type="GO" id="GO:0016787">
    <property type="term" value="F:hydrolase activity"/>
    <property type="evidence" value="ECO:0007669"/>
    <property type="project" value="UniProtKB-KW"/>
</dbReference>
<comment type="caution">
    <text evidence="2">The sequence shown here is derived from an EMBL/GenBank/DDBJ whole genome shotgun (WGS) entry which is preliminary data.</text>
</comment>
<dbReference type="OrthoDB" id="9785345at2"/>
<accession>A0A5C4MUY6</accession>
<keyword evidence="2" id="KW-0378">Hydrolase</keyword>
<dbReference type="AlphaFoldDB" id="A0A5C4MUY6"/>
<sequence>MIRATAYLAVIGLAMMDPMGAGPDLPVYDLAMDQPQHSADGGVADRDRSIVPVRADSLAQWALHEEAPYRMPALQPKAGPDNAAHGGVSRPRARPFVTLDPLVVLAADPSFGPKARPAEPLFRPQARPADLLVPDPPTSLSGADDLLCMAVAIYHEARDQPLDGQLAVASVILNRTGSPARWGDSPCAVVQPIQFSFLTSEARFPPIDEPEAWAVAVEMAREAIERGPSPVVGGADHYHTPAVDPSWDEDMMRIIRIDDHIFYTDATSHG</sequence>
<dbReference type="EMBL" id="VDFU01000017">
    <property type="protein sequence ID" value="TNC48465.1"/>
    <property type="molecule type" value="Genomic_DNA"/>
</dbReference>
<gene>
    <name evidence="2" type="ORF">FHG66_14020</name>
</gene>
<dbReference type="RefSeq" id="WP_139077685.1">
    <property type="nucleotide sequence ID" value="NZ_VDFU01000017.1"/>
</dbReference>
<name>A0A5C4MUY6_9RHOB</name>
<keyword evidence="3" id="KW-1185">Reference proteome</keyword>
<dbReference type="Pfam" id="PF07486">
    <property type="entry name" value="Hydrolase_2"/>
    <property type="match status" value="1"/>
</dbReference>
<protein>
    <submittedName>
        <fullName evidence="2">Cell wall hydrolase</fullName>
    </submittedName>
</protein>
<proteinExistence type="predicted"/>
<dbReference type="Proteomes" id="UP000305887">
    <property type="component" value="Unassembled WGS sequence"/>
</dbReference>
<dbReference type="Gene3D" id="1.10.10.2520">
    <property type="entry name" value="Cell wall hydrolase SleB, domain 1"/>
    <property type="match status" value="1"/>
</dbReference>